<dbReference type="Proteomes" id="UP000623010">
    <property type="component" value="Unassembled WGS sequence"/>
</dbReference>
<proteinExistence type="predicted"/>
<sequence>MAGAAEGRGGRRAREPDGGGGAGGGAAERARSGSAVRCHPGRHVLSFSYGSYGSCGLHGSYGAYDSQAPRGGGTRVRRRLARGTGRRRTFRRW</sequence>
<gene>
    <name evidence="2" type="ORF">GCM10010389_30840</name>
</gene>
<dbReference type="AlphaFoldDB" id="A0A918VC66"/>
<feature type="compositionally biased region" description="Basic residues" evidence="1">
    <location>
        <begin position="75"/>
        <end position="93"/>
    </location>
</feature>
<feature type="region of interest" description="Disordered" evidence="1">
    <location>
        <begin position="64"/>
        <end position="93"/>
    </location>
</feature>
<organism evidence="2 3">
    <name type="scientific">Streptomyces echinoruber</name>
    <dbReference type="NCBI Taxonomy" id="68898"/>
    <lineage>
        <taxon>Bacteria</taxon>
        <taxon>Bacillati</taxon>
        <taxon>Actinomycetota</taxon>
        <taxon>Actinomycetes</taxon>
        <taxon>Kitasatosporales</taxon>
        <taxon>Streptomycetaceae</taxon>
        <taxon>Streptomyces</taxon>
    </lineage>
</organism>
<accession>A0A918VC66</accession>
<feature type="region of interest" description="Disordered" evidence="1">
    <location>
        <begin position="1"/>
        <end position="37"/>
    </location>
</feature>
<evidence type="ECO:0000313" key="3">
    <source>
        <dbReference type="Proteomes" id="UP000623010"/>
    </source>
</evidence>
<protein>
    <submittedName>
        <fullName evidence="2">Uncharacterized protein</fullName>
    </submittedName>
</protein>
<name>A0A918VC66_9ACTN</name>
<reference evidence="2" key="1">
    <citation type="journal article" date="2014" name="Int. J. Syst. Evol. Microbiol.">
        <title>Complete genome sequence of Corynebacterium casei LMG S-19264T (=DSM 44701T), isolated from a smear-ripened cheese.</title>
        <authorList>
            <consortium name="US DOE Joint Genome Institute (JGI-PGF)"/>
            <person name="Walter F."/>
            <person name="Albersmeier A."/>
            <person name="Kalinowski J."/>
            <person name="Ruckert C."/>
        </authorList>
    </citation>
    <scope>NUCLEOTIDE SEQUENCE</scope>
    <source>
        <strain evidence="2">JCM 5016</strain>
    </source>
</reference>
<keyword evidence="3" id="KW-1185">Reference proteome</keyword>
<feature type="compositionally biased region" description="Basic and acidic residues" evidence="1">
    <location>
        <begin position="8"/>
        <end position="17"/>
    </location>
</feature>
<dbReference type="EMBL" id="BMWH01000011">
    <property type="protein sequence ID" value="GGZ90365.1"/>
    <property type="molecule type" value="Genomic_DNA"/>
</dbReference>
<reference evidence="2" key="2">
    <citation type="submission" date="2020-09" db="EMBL/GenBank/DDBJ databases">
        <authorList>
            <person name="Sun Q."/>
            <person name="Ohkuma M."/>
        </authorList>
    </citation>
    <scope>NUCLEOTIDE SEQUENCE</scope>
    <source>
        <strain evidence="2">JCM 5016</strain>
    </source>
</reference>
<comment type="caution">
    <text evidence="2">The sequence shown here is derived from an EMBL/GenBank/DDBJ whole genome shotgun (WGS) entry which is preliminary data.</text>
</comment>
<evidence type="ECO:0000313" key="2">
    <source>
        <dbReference type="EMBL" id="GGZ90365.1"/>
    </source>
</evidence>
<evidence type="ECO:0000256" key="1">
    <source>
        <dbReference type="SAM" id="MobiDB-lite"/>
    </source>
</evidence>